<evidence type="ECO:0000313" key="1">
    <source>
        <dbReference type="EMBL" id="ADL56497.1"/>
    </source>
</evidence>
<proteinExistence type="predicted"/>
<name>D9SK85_GALCS</name>
<evidence type="ECO:0000313" key="2">
    <source>
        <dbReference type="Proteomes" id="UP000001235"/>
    </source>
</evidence>
<accession>D9SK85</accession>
<evidence type="ECO:0008006" key="3">
    <source>
        <dbReference type="Google" id="ProtNLM"/>
    </source>
</evidence>
<dbReference type="HOGENOM" id="CLU_037739_0_0_4"/>
<dbReference type="RefSeq" id="WP_013294417.1">
    <property type="nucleotide sequence ID" value="NC_014394.1"/>
</dbReference>
<protein>
    <recommendedName>
        <fullName evidence="3">Molecular chaperone</fullName>
    </recommendedName>
</protein>
<keyword evidence="2" id="KW-1185">Reference proteome</keyword>
<dbReference type="KEGG" id="gca:Galf_2498"/>
<dbReference type="Proteomes" id="UP000001235">
    <property type="component" value="Chromosome"/>
</dbReference>
<reference evidence="1 2" key="1">
    <citation type="submission" date="2010-08" db="EMBL/GenBank/DDBJ databases">
        <title>Complete sequence of Gallionella capsiferriformans ES-2.</title>
        <authorList>
            <consortium name="US DOE Joint Genome Institute"/>
            <person name="Lucas S."/>
            <person name="Copeland A."/>
            <person name="Lapidus A."/>
            <person name="Cheng J.-F."/>
            <person name="Bruce D."/>
            <person name="Goodwin L."/>
            <person name="Pitluck S."/>
            <person name="Chertkov O."/>
            <person name="Davenport K.W."/>
            <person name="Detter J.C."/>
            <person name="Han C."/>
            <person name="Tapia R."/>
            <person name="Land M."/>
            <person name="Hauser L."/>
            <person name="Chang Y.-J."/>
            <person name="Jeffries C."/>
            <person name="Kyrpides N."/>
            <person name="Ivanova N."/>
            <person name="Mikhailova N."/>
            <person name="Shelobolina E.S."/>
            <person name="Picardal F."/>
            <person name="Roden E."/>
            <person name="Emerson D."/>
            <person name="Woyke T."/>
        </authorList>
    </citation>
    <scope>NUCLEOTIDE SEQUENCE [LARGE SCALE GENOMIC DNA]</scope>
    <source>
        <strain evidence="1 2">ES-2</strain>
    </source>
</reference>
<organism evidence="1 2">
    <name type="scientific">Gallionella capsiferriformans (strain ES-2)</name>
    <name type="common">Gallionella ferruginea capsiferriformans (strain ES-2)</name>
    <dbReference type="NCBI Taxonomy" id="395494"/>
    <lineage>
        <taxon>Bacteria</taxon>
        <taxon>Pseudomonadati</taxon>
        <taxon>Pseudomonadota</taxon>
        <taxon>Betaproteobacteria</taxon>
        <taxon>Nitrosomonadales</taxon>
        <taxon>Gallionellaceae</taxon>
        <taxon>Gallionella</taxon>
    </lineage>
</organism>
<dbReference type="OrthoDB" id="9177203at2"/>
<dbReference type="AlphaFoldDB" id="D9SK85"/>
<dbReference type="STRING" id="395494.Galf_2498"/>
<dbReference type="EMBL" id="CP002159">
    <property type="protein sequence ID" value="ADL56497.1"/>
    <property type="molecule type" value="Genomic_DNA"/>
</dbReference>
<gene>
    <name evidence="1" type="ordered locus">Galf_2498</name>
</gene>
<sequence>MLTLPLEPTDDRANPIFKDAAGCATWLNQLQLTNLQQAHGRLLKELGELNRYPMRGQDRLDILELLQETVGFIQTDLAKKLLDKALPLNDLELLTFNSLLHLWQAMIAGYQRGLQSFISGEKQLARHGALLCQRCLHFTGLKILEYLRTGYECPPGLWHQLHELYAYAEQQAFQHSETGAQSNCTASYLKTLLVCYADPAQLTRWQLQQIDIWLSLWSNTLTIANHYATSLNDAPPLAIDLSGSQGLQSTTEISGHASMRYLPMVPLSKLLRVKIILLQQGQTPLQVGLGNQSDRQACLELLSLAHQNWCEKKQLRACVRRPVNLPTTVVGEPARIFQTRLFSADTTDEADSASRPENWQMKDESIMGACLVRTDANGSKLKRRQLIALHTVHHAALAATVWIRVMQDGKLKTGVRYFPGQPEPVRIRPLNQPLPAEYAFLLPALPALKTPASLILPRNRFEAGRIIELIHQDGRIMQATLGFSVEQGFNFERASFTIKK</sequence>
<dbReference type="eggNOG" id="ENOG5030Y2U">
    <property type="taxonomic scope" value="Bacteria"/>
</dbReference>